<reference evidence="2 3" key="1">
    <citation type="submission" date="2022-03" db="EMBL/GenBank/DDBJ databases">
        <title>Genomic Encyclopedia of Type Strains, Phase III (KMG-III): the genomes of soil and plant-associated and newly described type strains.</title>
        <authorList>
            <person name="Whitman W."/>
        </authorList>
    </citation>
    <scope>NUCLEOTIDE SEQUENCE [LARGE SCALE GENOMIC DNA]</scope>
    <source>
        <strain evidence="2 3">BSker1</strain>
    </source>
</reference>
<gene>
    <name evidence="2" type="ORF">J2T60_000003</name>
</gene>
<feature type="transmembrane region" description="Helical" evidence="1">
    <location>
        <begin position="118"/>
        <end position="138"/>
    </location>
</feature>
<keyword evidence="3" id="KW-1185">Reference proteome</keyword>
<feature type="transmembrane region" description="Helical" evidence="1">
    <location>
        <begin position="86"/>
        <end position="106"/>
    </location>
</feature>
<name>A0ABT1G6U8_9GAMM</name>
<comment type="caution">
    <text evidence="2">The sequence shown here is derived from an EMBL/GenBank/DDBJ whole genome shotgun (WGS) entry which is preliminary data.</text>
</comment>
<accession>A0ABT1G6U8</accession>
<keyword evidence="1" id="KW-0472">Membrane</keyword>
<protein>
    <recommendedName>
        <fullName evidence="4">Yip1-like protein</fullName>
    </recommendedName>
</protein>
<keyword evidence="1" id="KW-0812">Transmembrane</keyword>
<sequence>MRDWFQTGWHILVFRQGPQDLPPGHGWMLIALLAYLLSGAVLSLLRDVSHPIAGLLLLDIAITTGFFILVLYGLGRSARLPQSLQAVWLCGTGLNLVGMIFAPALAEPPADGSLWLDIAVVVSLSLVFWSIALLAHILRHSLEWPFHRALALAVLYSVFNIMSTFYVFPPNG</sequence>
<keyword evidence="1" id="KW-1133">Transmembrane helix</keyword>
<dbReference type="EMBL" id="JALJYF010000001">
    <property type="protein sequence ID" value="MCP1726038.1"/>
    <property type="molecule type" value="Genomic_DNA"/>
</dbReference>
<dbReference type="RefSeq" id="WP_253443649.1">
    <property type="nucleotide sequence ID" value="NZ_JALJYF010000001.1"/>
</dbReference>
<proteinExistence type="predicted"/>
<feature type="transmembrane region" description="Helical" evidence="1">
    <location>
        <begin position="26"/>
        <end position="45"/>
    </location>
</feature>
<evidence type="ECO:0008006" key="4">
    <source>
        <dbReference type="Google" id="ProtNLM"/>
    </source>
</evidence>
<evidence type="ECO:0000256" key="1">
    <source>
        <dbReference type="SAM" id="Phobius"/>
    </source>
</evidence>
<feature type="transmembrane region" description="Helical" evidence="1">
    <location>
        <begin position="150"/>
        <end position="168"/>
    </location>
</feature>
<organism evidence="2 3">
    <name type="scientific">Natronospira proteinivora</name>
    <dbReference type="NCBI Taxonomy" id="1807133"/>
    <lineage>
        <taxon>Bacteria</taxon>
        <taxon>Pseudomonadati</taxon>
        <taxon>Pseudomonadota</taxon>
        <taxon>Gammaproteobacteria</taxon>
        <taxon>Natronospirales</taxon>
        <taxon>Natronospiraceae</taxon>
        <taxon>Natronospira</taxon>
    </lineage>
</organism>
<evidence type="ECO:0000313" key="3">
    <source>
        <dbReference type="Proteomes" id="UP001523550"/>
    </source>
</evidence>
<dbReference type="Proteomes" id="UP001523550">
    <property type="component" value="Unassembled WGS sequence"/>
</dbReference>
<feature type="transmembrane region" description="Helical" evidence="1">
    <location>
        <begin position="51"/>
        <end position="74"/>
    </location>
</feature>
<evidence type="ECO:0000313" key="2">
    <source>
        <dbReference type="EMBL" id="MCP1726038.1"/>
    </source>
</evidence>